<sequence>MPPAATNFRRPESVLVVVHTAHRVLLLRRADAAGFWQSVTGSLEWNEDNPRQAAVRELREETGLAVLPEALTDLALTQRYTIMPQWRARYAPGVTENTEYGFAVAVDSEIPVVLSPEHAEFAWFEFPRAAATVYSWSNRAAIEAIARNLG</sequence>
<feature type="binding site" evidence="2">
    <location>
        <position position="40"/>
    </location>
    <ligand>
        <name>substrate</name>
    </ligand>
</feature>
<feature type="binding site" evidence="3">
    <location>
        <position position="57"/>
    </location>
    <ligand>
        <name>Mg(2+)</name>
        <dbReference type="ChEBI" id="CHEBI:18420"/>
    </ligand>
</feature>
<dbReference type="PRINTS" id="PR01404">
    <property type="entry name" value="NPPPHYDRLASE"/>
</dbReference>
<proteinExistence type="predicted"/>
<dbReference type="OrthoDB" id="7066556at2"/>
<dbReference type="GO" id="GO:0006754">
    <property type="term" value="P:ATP biosynthetic process"/>
    <property type="evidence" value="ECO:0007669"/>
    <property type="project" value="TreeGrafter"/>
</dbReference>
<evidence type="ECO:0000256" key="3">
    <source>
        <dbReference type="PIRSR" id="PIRSR603564-2"/>
    </source>
</evidence>
<dbReference type="GO" id="GO:0019177">
    <property type="term" value="F:dihydroneopterin triphosphate pyrophosphohydrolase activity"/>
    <property type="evidence" value="ECO:0007669"/>
    <property type="project" value="InterPro"/>
</dbReference>
<dbReference type="NCBIfam" id="NF006961">
    <property type="entry name" value="PRK09438.1"/>
    <property type="match status" value="1"/>
</dbReference>
<accession>A0A1C7AF51</accession>
<keyword evidence="1" id="KW-0378">Hydrolase</keyword>
<organism evidence="5 6">
    <name type="scientific">Sulfurifustis variabilis</name>
    <dbReference type="NCBI Taxonomy" id="1675686"/>
    <lineage>
        <taxon>Bacteria</taxon>
        <taxon>Pseudomonadati</taxon>
        <taxon>Pseudomonadota</taxon>
        <taxon>Gammaproteobacteria</taxon>
        <taxon>Acidiferrobacterales</taxon>
        <taxon>Acidiferrobacteraceae</taxon>
        <taxon>Sulfurifustis</taxon>
    </lineage>
</organism>
<feature type="binding site" evidence="2">
    <location>
        <position position="29"/>
    </location>
    <ligand>
        <name>substrate</name>
    </ligand>
</feature>
<dbReference type="Gene3D" id="3.90.79.10">
    <property type="entry name" value="Nucleoside Triphosphate Pyrophosphohydrolase"/>
    <property type="match status" value="1"/>
</dbReference>
<dbReference type="InterPro" id="IPR015797">
    <property type="entry name" value="NUDIX_hydrolase-like_dom_sf"/>
</dbReference>
<gene>
    <name evidence="5" type="ORF">SVA_3323</name>
</gene>
<feature type="binding site" evidence="3">
    <location>
        <position position="117"/>
    </location>
    <ligand>
        <name>Mg(2+)</name>
        <dbReference type="ChEBI" id="CHEBI:18420"/>
    </ligand>
</feature>
<dbReference type="CDD" id="cd04664">
    <property type="entry name" value="NUDIX_DHNTPase_like"/>
    <property type="match status" value="1"/>
</dbReference>
<dbReference type="GO" id="GO:0006167">
    <property type="term" value="P:AMP biosynthetic process"/>
    <property type="evidence" value="ECO:0007669"/>
    <property type="project" value="TreeGrafter"/>
</dbReference>
<evidence type="ECO:0000313" key="6">
    <source>
        <dbReference type="Proteomes" id="UP000218899"/>
    </source>
</evidence>
<dbReference type="RefSeq" id="WP_096462224.1">
    <property type="nucleotide sequence ID" value="NZ_AP014936.1"/>
</dbReference>
<dbReference type="PROSITE" id="PS51462">
    <property type="entry name" value="NUDIX"/>
    <property type="match status" value="1"/>
</dbReference>
<evidence type="ECO:0000256" key="1">
    <source>
        <dbReference type="ARBA" id="ARBA00022801"/>
    </source>
</evidence>
<dbReference type="Proteomes" id="UP000218899">
    <property type="component" value="Chromosome"/>
</dbReference>
<dbReference type="GO" id="GO:0008828">
    <property type="term" value="F:dATP diphosphatase activity"/>
    <property type="evidence" value="ECO:0007669"/>
    <property type="project" value="InterPro"/>
</dbReference>
<keyword evidence="3" id="KW-0460">Magnesium</keyword>
<dbReference type="PANTHER" id="PTHR21340:SF0">
    <property type="entry name" value="BIS(5'-NUCLEOSYL)-TETRAPHOSPHATASE [ASYMMETRICAL]"/>
    <property type="match status" value="1"/>
</dbReference>
<feature type="domain" description="Nudix hydrolase" evidence="4">
    <location>
        <begin position="7"/>
        <end position="146"/>
    </location>
</feature>
<evidence type="ECO:0000313" key="5">
    <source>
        <dbReference type="EMBL" id="BAU49870.1"/>
    </source>
</evidence>
<dbReference type="SUPFAM" id="SSF55811">
    <property type="entry name" value="Nudix"/>
    <property type="match status" value="1"/>
</dbReference>
<reference evidence="5 6" key="1">
    <citation type="submission" date="2015-08" db="EMBL/GenBank/DDBJ databases">
        <title>Complete genome sequence of Sulfurifustis variabilis.</title>
        <authorList>
            <person name="Miura A."/>
            <person name="Kojima H."/>
            <person name="Fukui M."/>
        </authorList>
    </citation>
    <scope>NUCLEOTIDE SEQUENCE [LARGE SCALE GENOMIC DNA]</scope>
    <source>
        <strain evidence="6">skN76</strain>
    </source>
</reference>
<dbReference type="PANTHER" id="PTHR21340">
    <property type="entry name" value="DIADENOSINE 5,5-P1,P4-TETRAPHOSPHATE PYROPHOSPHOHYDROLASE MUTT"/>
    <property type="match status" value="1"/>
</dbReference>
<dbReference type="Pfam" id="PF00293">
    <property type="entry name" value="NUDIX"/>
    <property type="match status" value="1"/>
</dbReference>
<evidence type="ECO:0000259" key="4">
    <source>
        <dbReference type="PROSITE" id="PS51462"/>
    </source>
</evidence>
<dbReference type="GO" id="GO:0046872">
    <property type="term" value="F:metal ion binding"/>
    <property type="evidence" value="ECO:0007669"/>
    <property type="project" value="UniProtKB-KW"/>
</dbReference>
<keyword evidence="6" id="KW-1185">Reference proteome</keyword>
<dbReference type="InterPro" id="IPR051325">
    <property type="entry name" value="Nudix_hydrolase_domain"/>
</dbReference>
<dbReference type="GO" id="GO:0046656">
    <property type="term" value="P:folic acid biosynthetic process"/>
    <property type="evidence" value="ECO:0007669"/>
    <property type="project" value="InterPro"/>
</dbReference>
<dbReference type="KEGG" id="sva:SVA_3323"/>
<comment type="cofactor">
    <cofactor evidence="3">
        <name>Mg(2+)</name>
        <dbReference type="ChEBI" id="CHEBI:18420"/>
    </cofactor>
    <text evidence="3">Binds 1 Mg(2+) ion per subunit.</text>
</comment>
<evidence type="ECO:0000256" key="2">
    <source>
        <dbReference type="PIRSR" id="PIRSR603564-1"/>
    </source>
</evidence>
<name>A0A1C7AF51_9GAMM</name>
<protein>
    <submittedName>
        <fullName evidence="5">Dihydroneopterin triphosphate pyrophosphatase</fullName>
    </submittedName>
</protein>
<keyword evidence="3" id="KW-0479">Metal-binding</keyword>
<feature type="binding site" evidence="2">
    <location>
        <position position="135"/>
    </location>
    <ligand>
        <name>substrate</name>
    </ligand>
</feature>
<dbReference type="GO" id="GO:0004081">
    <property type="term" value="F:bis(5'-nucleosyl)-tetraphosphatase (asymmetrical) activity"/>
    <property type="evidence" value="ECO:0007669"/>
    <property type="project" value="TreeGrafter"/>
</dbReference>
<dbReference type="AlphaFoldDB" id="A0A1C7AF51"/>
<feature type="binding site" evidence="3">
    <location>
        <position position="61"/>
    </location>
    <ligand>
        <name>Mg(2+)</name>
        <dbReference type="ChEBI" id="CHEBI:18420"/>
    </ligand>
</feature>
<dbReference type="EMBL" id="AP014936">
    <property type="protein sequence ID" value="BAU49870.1"/>
    <property type="molecule type" value="Genomic_DNA"/>
</dbReference>
<dbReference type="InterPro" id="IPR003564">
    <property type="entry name" value="DHNTPase"/>
</dbReference>
<dbReference type="InterPro" id="IPR000086">
    <property type="entry name" value="NUDIX_hydrolase_dom"/>
</dbReference>